<dbReference type="Proteomes" id="UP000308600">
    <property type="component" value="Unassembled WGS sequence"/>
</dbReference>
<dbReference type="EMBL" id="ML208283">
    <property type="protein sequence ID" value="TFK72651.1"/>
    <property type="molecule type" value="Genomic_DNA"/>
</dbReference>
<keyword evidence="2" id="KW-1185">Reference proteome</keyword>
<accession>A0ACD3B4C8</accession>
<reference evidence="1 2" key="1">
    <citation type="journal article" date="2019" name="Nat. Ecol. Evol.">
        <title>Megaphylogeny resolves global patterns of mushroom evolution.</title>
        <authorList>
            <person name="Varga T."/>
            <person name="Krizsan K."/>
            <person name="Foldi C."/>
            <person name="Dima B."/>
            <person name="Sanchez-Garcia M."/>
            <person name="Sanchez-Ramirez S."/>
            <person name="Szollosi G.J."/>
            <person name="Szarkandi J.G."/>
            <person name="Papp V."/>
            <person name="Albert L."/>
            <person name="Andreopoulos W."/>
            <person name="Angelini C."/>
            <person name="Antonin V."/>
            <person name="Barry K.W."/>
            <person name="Bougher N.L."/>
            <person name="Buchanan P."/>
            <person name="Buyck B."/>
            <person name="Bense V."/>
            <person name="Catcheside P."/>
            <person name="Chovatia M."/>
            <person name="Cooper J."/>
            <person name="Damon W."/>
            <person name="Desjardin D."/>
            <person name="Finy P."/>
            <person name="Geml J."/>
            <person name="Haridas S."/>
            <person name="Hughes K."/>
            <person name="Justo A."/>
            <person name="Karasinski D."/>
            <person name="Kautmanova I."/>
            <person name="Kiss B."/>
            <person name="Kocsube S."/>
            <person name="Kotiranta H."/>
            <person name="LaButti K.M."/>
            <person name="Lechner B.E."/>
            <person name="Liimatainen K."/>
            <person name="Lipzen A."/>
            <person name="Lukacs Z."/>
            <person name="Mihaltcheva S."/>
            <person name="Morgado L.N."/>
            <person name="Niskanen T."/>
            <person name="Noordeloos M.E."/>
            <person name="Ohm R.A."/>
            <person name="Ortiz-Santana B."/>
            <person name="Ovrebo C."/>
            <person name="Racz N."/>
            <person name="Riley R."/>
            <person name="Savchenko A."/>
            <person name="Shiryaev A."/>
            <person name="Soop K."/>
            <person name="Spirin V."/>
            <person name="Szebenyi C."/>
            <person name="Tomsovsky M."/>
            <person name="Tulloss R.E."/>
            <person name="Uehling J."/>
            <person name="Grigoriev I.V."/>
            <person name="Vagvolgyi C."/>
            <person name="Papp T."/>
            <person name="Martin F.M."/>
            <person name="Miettinen O."/>
            <person name="Hibbett D.S."/>
            <person name="Nagy L.G."/>
        </authorList>
    </citation>
    <scope>NUCLEOTIDE SEQUENCE [LARGE SCALE GENOMIC DNA]</scope>
    <source>
        <strain evidence="1 2">NL-1719</strain>
    </source>
</reference>
<name>A0ACD3B4C8_9AGAR</name>
<proteinExistence type="predicted"/>
<organism evidence="1 2">
    <name type="scientific">Pluteus cervinus</name>
    <dbReference type="NCBI Taxonomy" id="181527"/>
    <lineage>
        <taxon>Eukaryota</taxon>
        <taxon>Fungi</taxon>
        <taxon>Dikarya</taxon>
        <taxon>Basidiomycota</taxon>
        <taxon>Agaricomycotina</taxon>
        <taxon>Agaricomycetes</taxon>
        <taxon>Agaricomycetidae</taxon>
        <taxon>Agaricales</taxon>
        <taxon>Pluteineae</taxon>
        <taxon>Pluteaceae</taxon>
        <taxon>Pluteus</taxon>
    </lineage>
</organism>
<gene>
    <name evidence="1" type="ORF">BDN72DRAFT_894630</name>
</gene>
<evidence type="ECO:0000313" key="1">
    <source>
        <dbReference type="EMBL" id="TFK72651.1"/>
    </source>
</evidence>
<evidence type="ECO:0000313" key="2">
    <source>
        <dbReference type="Proteomes" id="UP000308600"/>
    </source>
</evidence>
<protein>
    <submittedName>
        <fullName evidence="1">Uncharacterized protein</fullName>
    </submittedName>
</protein>
<sequence>MLVLSSWEETFKQFTTNVFGALNVARAFLPYMRKRRTGTIVFPGSITGQSAISALGFILRRSVLFEGWILNGEVTPLGLRSICIEFGYSRTAFLSPDHWGPSPQHIEDNRGMAEKMDAFLREADGKQPGDPVKGVSVILDIVRGVG</sequence>